<evidence type="ECO:0000256" key="1">
    <source>
        <dbReference type="ARBA" id="ARBA00022723"/>
    </source>
</evidence>
<evidence type="ECO:0000313" key="9">
    <source>
        <dbReference type="EMBL" id="KAK3340374.1"/>
    </source>
</evidence>
<evidence type="ECO:0000256" key="2">
    <source>
        <dbReference type="ARBA" id="ARBA00022833"/>
    </source>
</evidence>
<dbReference type="PANTHER" id="PTHR36206:SF16">
    <property type="entry name" value="TRANSCRIPTION FACTOR DOMAIN-CONTAINING PROTEIN-RELATED"/>
    <property type="match status" value="1"/>
</dbReference>
<dbReference type="PANTHER" id="PTHR36206">
    <property type="entry name" value="ASPERCRYPTIN BIOSYNTHESIS CLUSTER-SPECIFIC TRANSCRIPTION REGULATOR ATNN-RELATED"/>
    <property type="match status" value="1"/>
</dbReference>
<dbReference type="EMBL" id="JAUEPP010000006">
    <property type="protein sequence ID" value="KAK3340374.1"/>
    <property type="molecule type" value="Genomic_DNA"/>
</dbReference>
<feature type="region of interest" description="Disordered" evidence="7">
    <location>
        <begin position="1"/>
        <end position="47"/>
    </location>
</feature>
<dbReference type="InterPro" id="IPR001138">
    <property type="entry name" value="Zn2Cys6_DnaBD"/>
</dbReference>
<evidence type="ECO:0000259" key="8">
    <source>
        <dbReference type="PROSITE" id="PS50048"/>
    </source>
</evidence>
<dbReference type="PROSITE" id="PS50048">
    <property type="entry name" value="ZN2_CY6_FUNGAL_2"/>
    <property type="match status" value="1"/>
</dbReference>
<dbReference type="RefSeq" id="XP_062679316.1">
    <property type="nucleotide sequence ID" value="XM_062824973.1"/>
</dbReference>
<sequence>MQQQIGMSYHRAKGTREATTIMGPRPDPSGTSSSTPRPAQSGRKGSKKVRTGCLTCKIRKVKCDEAKPFCVRCTKTGRRCDGYLDAKTMISRRPRRSGGVSQTGANNPRGSLSVFYEWASSDEKRSFHFFQDVTAPCLSGDFDGAFWRVLVLQICESEPVVKHAVLAVSSLHEAMVRGAVAPYVDITDKQSFALFQYNKAISCLLDRMPDADSRPLVPLLTCILFVFVEFMQFKDVESLIHLQQGHQILSQLERKPSLRGNPEFEIIRNHIVPMYTRISLTLMMIGGDPTAIPVPLKTLIDVPTTFETIDQVRYALHDFMEECLRFTKKSKPAKYQQVSPEELRALEEEQDLLMRKLSRFNVAFSLFLSRNQKLLPPGCVDLIEIHTKTIHIWISTALSTNETAFDDHISFFSAIIPRASAFMETLSSPTTRENQTTKAGTMTATGTAASLTDARRFSAMFTFETHVIAPLFFVAIKCRHPEVRRAALDLLRRNPARRENVWRADIMASIADYTIKLEERHLHSPDSDYAPPHQASPPDATGSPFSYPLAPGEMWSSELQDTPFGYNDADSSSGSVGEGTVDLAQLDLSNLPVDPSLLLAEDQHSVHSLSGYSYSAASSYDMDAAAESNGTIYMDVDVNNTPVTVPMTLSAAVAAVTAATSTPTTLSATSPAWTTTTTTTTTTTGTYPTPSIFLEPPTPLVQNQQQTQHQQQLNWNTITAANAPSYTTTHPHSPHSRKQSSGISFSPSHSPPTPAQAQRMRSPDAPYDVPKHFRVHTAALMSDCDDGKEEGTGSRRRSSSKVVLLRKLRGLGYEWDVQTEYLAVS</sequence>
<keyword evidence="1" id="KW-0479">Metal-binding</keyword>
<evidence type="ECO:0000313" key="10">
    <source>
        <dbReference type="Proteomes" id="UP001278500"/>
    </source>
</evidence>
<dbReference type="Proteomes" id="UP001278500">
    <property type="component" value="Unassembled WGS sequence"/>
</dbReference>
<comment type="caution">
    <text evidence="9">The sequence shown here is derived from an EMBL/GenBank/DDBJ whole genome shotgun (WGS) entry which is preliminary data.</text>
</comment>
<reference evidence="9" key="1">
    <citation type="journal article" date="2023" name="Mol. Phylogenet. Evol.">
        <title>Genome-scale phylogeny and comparative genomics of the fungal order Sordariales.</title>
        <authorList>
            <person name="Hensen N."/>
            <person name="Bonometti L."/>
            <person name="Westerberg I."/>
            <person name="Brannstrom I.O."/>
            <person name="Guillou S."/>
            <person name="Cros-Aarteil S."/>
            <person name="Calhoun S."/>
            <person name="Haridas S."/>
            <person name="Kuo A."/>
            <person name="Mondo S."/>
            <person name="Pangilinan J."/>
            <person name="Riley R."/>
            <person name="LaButti K."/>
            <person name="Andreopoulos B."/>
            <person name="Lipzen A."/>
            <person name="Chen C."/>
            <person name="Yan M."/>
            <person name="Daum C."/>
            <person name="Ng V."/>
            <person name="Clum A."/>
            <person name="Steindorff A."/>
            <person name="Ohm R.A."/>
            <person name="Martin F."/>
            <person name="Silar P."/>
            <person name="Natvig D.O."/>
            <person name="Lalanne C."/>
            <person name="Gautier V."/>
            <person name="Ament-Velasquez S.L."/>
            <person name="Kruys A."/>
            <person name="Hutchinson M.I."/>
            <person name="Powell A.J."/>
            <person name="Barry K."/>
            <person name="Miller A.N."/>
            <person name="Grigoriev I.V."/>
            <person name="Debuchy R."/>
            <person name="Gladieux P."/>
            <person name="Hiltunen Thoren M."/>
            <person name="Johannesson H."/>
        </authorList>
    </citation>
    <scope>NUCLEOTIDE SEQUENCE</scope>
    <source>
        <strain evidence="9">CBS 560.94</strain>
    </source>
</reference>
<feature type="region of interest" description="Disordered" evidence="7">
    <location>
        <begin position="523"/>
        <end position="546"/>
    </location>
</feature>
<protein>
    <recommendedName>
        <fullName evidence="8">Zn(2)-C6 fungal-type domain-containing protein</fullName>
    </recommendedName>
</protein>
<dbReference type="AlphaFoldDB" id="A0AAE0JB09"/>
<keyword evidence="4" id="KW-0238">DNA-binding</keyword>
<feature type="region of interest" description="Disordered" evidence="7">
    <location>
        <begin position="723"/>
        <end position="765"/>
    </location>
</feature>
<keyword evidence="3" id="KW-0805">Transcription regulation</keyword>
<proteinExistence type="predicted"/>
<dbReference type="PROSITE" id="PS00463">
    <property type="entry name" value="ZN2_CY6_FUNGAL_1"/>
    <property type="match status" value="1"/>
</dbReference>
<gene>
    <name evidence="9" type="ORF">B0H65DRAFT_432002</name>
</gene>
<evidence type="ECO:0000256" key="3">
    <source>
        <dbReference type="ARBA" id="ARBA00023015"/>
    </source>
</evidence>
<feature type="compositionally biased region" description="Low complexity" evidence="7">
    <location>
        <begin position="665"/>
        <end position="691"/>
    </location>
</feature>
<accession>A0AAE0JB09</accession>
<name>A0AAE0JB09_9PEZI</name>
<dbReference type="Gene3D" id="4.10.240.10">
    <property type="entry name" value="Zn(2)-C6 fungal-type DNA-binding domain"/>
    <property type="match status" value="1"/>
</dbReference>
<dbReference type="GO" id="GO:0008270">
    <property type="term" value="F:zinc ion binding"/>
    <property type="evidence" value="ECO:0007669"/>
    <property type="project" value="InterPro"/>
</dbReference>
<dbReference type="InterPro" id="IPR052360">
    <property type="entry name" value="Transcr_Regulatory_Proteins"/>
</dbReference>
<evidence type="ECO:0000256" key="7">
    <source>
        <dbReference type="SAM" id="MobiDB-lite"/>
    </source>
</evidence>
<dbReference type="CDD" id="cd00067">
    <property type="entry name" value="GAL4"/>
    <property type="match status" value="1"/>
</dbReference>
<keyword evidence="6" id="KW-0539">Nucleus</keyword>
<reference evidence="9" key="2">
    <citation type="submission" date="2023-06" db="EMBL/GenBank/DDBJ databases">
        <authorList>
            <consortium name="Lawrence Berkeley National Laboratory"/>
            <person name="Haridas S."/>
            <person name="Hensen N."/>
            <person name="Bonometti L."/>
            <person name="Westerberg I."/>
            <person name="Brannstrom I.O."/>
            <person name="Guillou S."/>
            <person name="Cros-Aarteil S."/>
            <person name="Calhoun S."/>
            <person name="Kuo A."/>
            <person name="Mondo S."/>
            <person name="Pangilinan J."/>
            <person name="Riley R."/>
            <person name="Labutti K."/>
            <person name="Andreopoulos B."/>
            <person name="Lipzen A."/>
            <person name="Chen C."/>
            <person name="Yanf M."/>
            <person name="Daum C."/>
            <person name="Ng V."/>
            <person name="Clum A."/>
            <person name="Steindorff A."/>
            <person name="Ohm R."/>
            <person name="Martin F."/>
            <person name="Silar P."/>
            <person name="Natvig D."/>
            <person name="Lalanne C."/>
            <person name="Gautier V."/>
            <person name="Ament-Velasquez S.L."/>
            <person name="Kruys A."/>
            <person name="Hutchinson M.I."/>
            <person name="Powell A.J."/>
            <person name="Barry K."/>
            <person name="Miller A.N."/>
            <person name="Grigoriev I.V."/>
            <person name="Debuchy R."/>
            <person name="Gladieux P."/>
            <person name="Thoren M.H."/>
            <person name="Johannesson H."/>
        </authorList>
    </citation>
    <scope>NUCLEOTIDE SEQUENCE</scope>
    <source>
        <strain evidence="9">CBS 560.94</strain>
    </source>
</reference>
<keyword evidence="10" id="KW-1185">Reference proteome</keyword>
<organism evidence="9 10">
    <name type="scientific">Neurospora tetraspora</name>
    <dbReference type="NCBI Taxonomy" id="94610"/>
    <lineage>
        <taxon>Eukaryota</taxon>
        <taxon>Fungi</taxon>
        <taxon>Dikarya</taxon>
        <taxon>Ascomycota</taxon>
        <taxon>Pezizomycotina</taxon>
        <taxon>Sordariomycetes</taxon>
        <taxon>Sordariomycetidae</taxon>
        <taxon>Sordariales</taxon>
        <taxon>Sordariaceae</taxon>
        <taxon>Neurospora</taxon>
    </lineage>
</organism>
<keyword evidence="2" id="KW-0862">Zinc</keyword>
<dbReference type="SUPFAM" id="SSF57701">
    <property type="entry name" value="Zn2/Cys6 DNA-binding domain"/>
    <property type="match status" value="1"/>
</dbReference>
<dbReference type="InterPro" id="IPR036864">
    <property type="entry name" value="Zn2-C6_fun-type_DNA-bd_sf"/>
</dbReference>
<feature type="compositionally biased region" description="Low complexity" evidence="7">
    <location>
        <begin position="702"/>
        <end position="711"/>
    </location>
</feature>
<evidence type="ECO:0000256" key="4">
    <source>
        <dbReference type="ARBA" id="ARBA00023125"/>
    </source>
</evidence>
<feature type="domain" description="Zn(2)-C6 fungal-type" evidence="8">
    <location>
        <begin position="52"/>
        <end position="80"/>
    </location>
</feature>
<evidence type="ECO:0000256" key="6">
    <source>
        <dbReference type="ARBA" id="ARBA00023242"/>
    </source>
</evidence>
<dbReference type="Pfam" id="PF00172">
    <property type="entry name" value="Zn_clus"/>
    <property type="match status" value="1"/>
</dbReference>
<dbReference type="GeneID" id="87862127"/>
<feature type="compositionally biased region" description="Polar residues" evidence="7">
    <location>
        <begin position="29"/>
        <end position="38"/>
    </location>
</feature>
<dbReference type="SMART" id="SM00066">
    <property type="entry name" value="GAL4"/>
    <property type="match status" value="1"/>
</dbReference>
<dbReference type="GO" id="GO:0000981">
    <property type="term" value="F:DNA-binding transcription factor activity, RNA polymerase II-specific"/>
    <property type="evidence" value="ECO:0007669"/>
    <property type="project" value="InterPro"/>
</dbReference>
<keyword evidence="5" id="KW-0804">Transcription</keyword>
<evidence type="ECO:0000256" key="5">
    <source>
        <dbReference type="ARBA" id="ARBA00023163"/>
    </source>
</evidence>
<dbReference type="GO" id="GO:0003677">
    <property type="term" value="F:DNA binding"/>
    <property type="evidence" value="ECO:0007669"/>
    <property type="project" value="UniProtKB-KW"/>
</dbReference>
<feature type="region of interest" description="Disordered" evidence="7">
    <location>
        <begin position="665"/>
        <end position="711"/>
    </location>
</feature>